<evidence type="ECO:0000313" key="3">
    <source>
        <dbReference type="Proteomes" id="UP000003571"/>
    </source>
</evidence>
<organism evidence="2 3">
    <name type="scientific">Treponema saccharophilum DSM 2985</name>
    <dbReference type="NCBI Taxonomy" id="907348"/>
    <lineage>
        <taxon>Bacteria</taxon>
        <taxon>Pseudomonadati</taxon>
        <taxon>Spirochaetota</taxon>
        <taxon>Spirochaetia</taxon>
        <taxon>Spirochaetales</taxon>
        <taxon>Treponemataceae</taxon>
        <taxon>Treponema</taxon>
    </lineage>
</organism>
<dbReference type="PATRIC" id="fig|907348.3.peg.834"/>
<comment type="caution">
    <text evidence="2">The sequence shown here is derived from an EMBL/GenBank/DDBJ whole genome shotgun (WGS) entry which is preliminary data.</text>
</comment>
<dbReference type="PROSITE" id="PS51257">
    <property type="entry name" value="PROKAR_LIPOPROTEIN"/>
    <property type="match status" value="1"/>
</dbReference>
<name>H7EJ21_9SPIR</name>
<keyword evidence="3" id="KW-1185">Reference proteome</keyword>
<evidence type="ECO:0000313" key="2">
    <source>
        <dbReference type="EMBL" id="EIC02478.1"/>
    </source>
</evidence>
<reference evidence="2 3" key="1">
    <citation type="submission" date="2011-09" db="EMBL/GenBank/DDBJ databases">
        <title>The draft genome of Treponema saccharophilum DSM 2985.</title>
        <authorList>
            <consortium name="US DOE Joint Genome Institute (JGI-PGF)"/>
            <person name="Lucas S."/>
            <person name="Copeland A."/>
            <person name="Lapidus A."/>
            <person name="Glavina del Rio T."/>
            <person name="Dalin E."/>
            <person name="Tice H."/>
            <person name="Bruce D."/>
            <person name="Goodwin L."/>
            <person name="Pitluck S."/>
            <person name="Peters L."/>
            <person name="Kyrpides N."/>
            <person name="Mavromatis K."/>
            <person name="Ivanova N."/>
            <person name="Markowitz V."/>
            <person name="Cheng J.-F."/>
            <person name="Hugenholtz P."/>
            <person name="Woyke T."/>
            <person name="Wu D."/>
            <person name="Gronow S."/>
            <person name="Wellnitz S."/>
            <person name="Brambilla E."/>
            <person name="Klenk H.-P."/>
            <person name="Eisen J.A."/>
        </authorList>
    </citation>
    <scope>NUCLEOTIDE SEQUENCE [LARGE SCALE GENOMIC DNA]</scope>
    <source>
        <strain evidence="2 3">DSM 2985</strain>
    </source>
</reference>
<dbReference type="AlphaFoldDB" id="H7EJ21"/>
<protein>
    <recommendedName>
        <fullName evidence="4">Lipoprotein</fullName>
    </recommendedName>
</protein>
<dbReference type="RefSeq" id="WP_004266633.1">
    <property type="nucleotide sequence ID" value="NZ_AGRW01000039.1"/>
</dbReference>
<keyword evidence="1" id="KW-0732">Signal</keyword>
<dbReference type="Proteomes" id="UP000003571">
    <property type="component" value="Unassembled WGS sequence"/>
</dbReference>
<evidence type="ECO:0000256" key="1">
    <source>
        <dbReference type="SAM" id="SignalP"/>
    </source>
</evidence>
<dbReference type="eggNOG" id="ENOG5031CGK">
    <property type="taxonomic scope" value="Bacteria"/>
</dbReference>
<feature type="chain" id="PRO_5003609728" description="Lipoprotein" evidence="1">
    <location>
        <begin position="24"/>
        <end position="298"/>
    </location>
</feature>
<proteinExistence type="predicted"/>
<sequence>MKKKINFFAIVFCSVLLPNALLGCSSLGVATSGAKYFNGKKETDLVKYFKYDGEPVKATGDYDKVLRFSNLVTTVYVDKTTTKKFKNRRYSTVSSFSFYKLDDGCYVYPETIHIQDVLDGGKLYRTVNQDVSKSQGRAQGIMELGTRTHRNNNSEISSTINSFNYAVQQYRAVKKSNDSAMFERTNINEVYYIYDIQTNRFQYSDNAVSGAVEYEYSLQSVSVYEDSKSSTETHIAYIYNDRENKYTDEKGNSIDESDAFTNEKSYNAKGFESRRKDKGVSLVAYIKDGVVEKVESAE</sequence>
<feature type="signal peptide" evidence="1">
    <location>
        <begin position="1"/>
        <end position="23"/>
    </location>
</feature>
<dbReference type="EMBL" id="AGRW01000039">
    <property type="protein sequence ID" value="EIC02478.1"/>
    <property type="molecule type" value="Genomic_DNA"/>
</dbReference>
<gene>
    <name evidence="2" type="ORF">TresaDRAFT_2120</name>
</gene>
<dbReference type="OrthoDB" id="9893595at2"/>
<accession>H7EJ21</accession>
<evidence type="ECO:0008006" key="4">
    <source>
        <dbReference type="Google" id="ProtNLM"/>
    </source>
</evidence>